<reference evidence="2" key="1">
    <citation type="journal article" date="2023" name="Nat. Plants">
        <title>Single-cell RNA sequencing provides a high-resolution roadmap for understanding the multicellular compartmentation of specialized metabolism.</title>
        <authorList>
            <person name="Sun S."/>
            <person name="Shen X."/>
            <person name="Li Y."/>
            <person name="Li Y."/>
            <person name="Wang S."/>
            <person name="Li R."/>
            <person name="Zhang H."/>
            <person name="Shen G."/>
            <person name="Guo B."/>
            <person name="Wei J."/>
            <person name="Xu J."/>
            <person name="St-Pierre B."/>
            <person name="Chen S."/>
            <person name="Sun C."/>
        </authorList>
    </citation>
    <scope>NUCLEOTIDE SEQUENCE [LARGE SCALE GENOMIC DNA]</scope>
</reference>
<dbReference type="EMBL" id="CM044706">
    <property type="protein sequence ID" value="KAI5660345.1"/>
    <property type="molecule type" value="Genomic_DNA"/>
</dbReference>
<name>A0ACC0AIY5_CATRO</name>
<sequence>MRPKYLQPWTRVAKLSAYFCLFLSVLVYSSTAKKTCPPGSELQLPNDHRRILGPNANSSNMNSGALNANHGECLKKIENDSLPKRGFSLFDADFFTDAKMLEIEKGAKEFNIPIIRDNRKLVASVNGGLQNPSSLVFNPKWTEEKSQFAANKFSCPSLPDLERPKDDEDIAFMSVLELGQLIKTRKITSEELTRVFIKRLKRYGPVLESVVTITEELAFKQAKEADDLLAKGVYLGPLHGIPYGLKDIIAVPGYKTTWGSKTFKDQVLDIEAWVYKRLRSAGAVLVAKLVTGSLAYDDIWFGGRTRNPWNIEEYSTGSSAGPAACTSAGLVPFAIGSETAGSMTYPASRCGITALRPTFGTVGRTGVMSLSESLVDKLGPFCRSAADCSIVLDAIRGKDPDDLSSRDIHLMDPFDVDITKLTVGYLEDAEMEVIHVLKSKGVNTVPFILNYTVDSAQGILNFTMDVDVLAHFDEWQRNNLDDEYEAQDQWPLELRRARVIPAVDYVQAQRARGKLIQEVKESFKVDAFVGNSTDWEKVCVGNLVGMPVIVVPTGFKKIPDPPTEDTRRKTTIPTGIYAPPEHDHIALALAMAYQSSTDHHKQRPPIDDLGPNDSIPNPPTKTVPARQLRDFRVCRPLAVEMASTAAATGWLRGRVKAVPSGDSLVIVGSSKADIPPEKTITLSSLIAPKLARRGSIDEPFAWQSREFLRKLCIGKDVTFRVDYTVPSIGREFGSVFLGDKNVALLVVSEGWAKVREQGQQKAEVSPFLAELQRLEEQAKQQGLGRWSKVPGAAEASIRNLPPSAIGDPSNLDAMALLAANKGRPMEAIVEQVRDGSTLRVYLLPDFQFVQVFVAGIQAPSMGRRAPVEAVVEAEIPSDEQNGDSSGEPRAPLTSAQRLAASSATITEVAPDPFGREAKHFTEIRVLNRDVRIVLEGVDKFSNLIGSVYYPDGESAKELALELVETGFAKYVEWSAALLEDDVKRKLKNAELQAKKTRLRIWTNYVPPATNSKAIHDQNFTGKVVEVVSGDCVVVADDSVPYGDPAAERRVNLSSIRCPKIGNPRRDEKPAPYAREAKEFLRTRLIGRQVNVQMEYSRKVTMGDAPATAADSRVMDFGSVFLVSPVKDGDDAPAAVSAAGVQPAGANIAELLISRGFASVIRHRDFEERSNYYDALLSAETRAIAGKKGIHSARDPPVMHVTDLLTASAKKARDFLPFLQRSRRMAAVVEYVLSGHRFKLFIPKETCSIAFSFSGVRCPGRDEPYSEEAIALMRRKIMQRDVEIEVETVDRTGTFLGSLWDSKTNMAVTLLEAGLARLQTSFGTDRIPDAHLLAQAEQSAKRQKLKVWENYVEGEEVSNGAAASERRQKEEQKVTVTEVLGGGKFYVQSVADQKIVNAPRSAVGSTSDKFEVFYIDYGNQEVVPYSQLRPIEASVSSAPGLAQLCTLAFVKVPGLEDDYGQEAAVRLSEHLLSVPKEFRAVIEERDTSGGKVKGQGTGTIFMVTLVDPETDVSINATMLQEGLARLEKRRRWEPKDRQEAMDELEKFQKEARDKRLGMWEYGDIESDDEESGPPVRKAAGKRGTVLSTKSPIRTNVDVRKQPSPHPTRRKTSPPTHSCFKGLLGLTLLQAGGVRLSVRAWRVATSMIGFGWPLVREA</sequence>
<accession>A0ACC0AIY5</accession>
<comment type="caution">
    <text evidence="1">The sequence shown here is derived from an EMBL/GenBank/DDBJ whole genome shotgun (WGS) entry which is preliminary data.</text>
</comment>
<keyword evidence="2" id="KW-1185">Reference proteome</keyword>
<dbReference type="Proteomes" id="UP001060085">
    <property type="component" value="Linkage Group LG06"/>
</dbReference>
<evidence type="ECO:0000313" key="2">
    <source>
        <dbReference type="Proteomes" id="UP001060085"/>
    </source>
</evidence>
<proteinExistence type="predicted"/>
<organism evidence="1 2">
    <name type="scientific">Catharanthus roseus</name>
    <name type="common">Madagascar periwinkle</name>
    <name type="synonym">Vinca rosea</name>
    <dbReference type="NCBI Taxonomy" id="4058"/>
    <lineage>
        <taxon>Eukaryota</taxon>
        <taxon>Viridiplantae</taxon>
        <taxon>Streptophyta</taxon>
        <taxon>Embryophyta</taxon>
        <taxon>Tracheophyta</taxon>
        <taxon>Spermatophyta</taxon>
        <taxon>Magnoliopsida</taxon>
        <taxon>eudicotyledons</taxon>
        <taxon>Gunneridae</taxon>
        <taxon>Pentapetalae</taxon>
        <taxon>asterids</taxon>
        <taxon>lamiids</taxon>
        <taxon>Gentianales</taxon>
        <taxon>Apocynaceae</taxon>
        <taxon>Rauvolfioideae</taxon>
        <taxon>Vinceae</taxon>
        <taxon>Catharanthinae</taxon>
        <taxon>Catharanthus</taxon>
    </lineage>
</organism>
<evidence type="ECO:0000313" key="1">
    <source>
        <dbReference type="EMBL" id="KAI5660345.1"/>
    </source>
</evidence>
<protein>
    <submittedName>
        <fullName evidence="1">Uncharacterized protein</fullName>
    </submittedName>
</protein>
<gene>
    <name evidence="1" type="ORF">M9H77_29138</name>
</gene>